<protein>
    <recommendedName>
        <fullName evidence="9">ABC transporter domain-containing protein</fullName>
    </recommendedName>
</protein>
<dbReference type="PROSITE" id="PS50893">
    <property type="entry name" value="ABC_TRANSPORTER_2"/>
    <property type="match status" value="1"/>
</dbReference>
<keyword evidence="2" id="KW-0813">Transport</keyword>
<proteinExistence type="predicted"/>
<dbReference type="Gene3D" id="3.40.50.300">
    <property type="entry name" value="P-loop containing nucleotide triphosphate hydrolases"/>
    <property type="match status" value="1"/>
</dbReference>
<accession>X1CS71</accession>
<evidence type="ECO:0000256" key="3">
    <source>
        <dbReference type="ARBA" id="ARBA00022475"/>
    </source>
</evidence>
<evidence type="ECO:0000256" key="8">
    <source>
        <dbReference type="ARBA" id="ARBA00023136"/>
    </source>
</evidence>
<reference evidence="10" key="1">
    <citation type="journal article" date="2014" name="Front. Microbiol.">
        <title>High frequency of phylogenetically diverse reductive dehalogenase-homologous genes in deep subseafloor sedimentary metagenomes.</title>
        <authorList>
            <person name="Kawai M."/>
            <person name="Futagami T."/>
            <person name="Toyoda A."/>
            <person name="Takaki Y."/>
            <person name="Nishi S."/>
            <person name="Hori S."/>
            <person name="Arai W."/>
            <person name="Tsubouchi T."/>
            <person name="Morono Y."/>
            <person name="Uchiyama I."/>
            <person name="Ito T."/>
            <person name="Fujiyama A."/>
            <person name="Inagaki F."/>
            <person name="Takami H."/>
        </authorList>
    </citation>
    <scope>NUCLEOTIDE SEQUENCE</scope>
    <source>
        <strain evidence="10">Expedition CK06-06</strain>
    </source>
</reference>
<evidence type="ECO:0000313" key="10">
    <source>
        <dbReference type="EMBL" id="GAH10617.1"/>
    </source>
</evidence>
<keyword evidence="4" id="KW-0997">Cell inner membrane</keyword>
<dbReference type="AlphaFoldDB" id="X1CS71"/>
<name>X1CS71_9ZZZZ</name>
<dbReference type="InterPro" id="IPR003593">
    <property type="entry name" value="AAA+_ATPase"/>
</dbReference>
<feature type="non-terminal residue" evidence="10">
    <location>
        <position position="225"/>
    </location>
</feature>
<evidence type="ECO:0000259" key="9">
    <source>
        <dbReference type="PROSITE" id="PS50893"/>
    </source>
</evidence>
<dbReference type="SMART" id="SM00382">
    <property type="entry name" value="AAA"/>
    <property type="match status" value="1"/>
</dbReference>
<dbReference type="GO" id="GO:0016887">
    <property type="term" value="F:ATP hydrolysis activity"/>
    <property type="evidence" value="ECO:0007669"/>
    <property type="project" value="InterPro"/>
</dbReference>
<sequence length="225" mass="25100">KGETLGLVGESGCGKSTLALSIMRLMPKSSRIIGDKIIFEGEDLLRKSEDELRMIRGGKISMIFQNPLSSLNPVFKVGDQIAESIKIHQDLDKSKINERVIELLKKVGISDAQKRMSSYPHQFSGGMRQRAMIAMAFSCNPKLVIADEPTTSLDVTIQAQILELMKDIQKEYKSSFLLISHDFGVISELSDFVAIMYAGKVVEYSDIVSVIKYPIHPYTIELLKS</sequence>
<dbReference type="GO" id="GO:0005524">
    <property type="term" value="F:ATP binding"/>
    <property type="evidence" value="ECO:0007669"/>
    <property type="project" value="UniProtKB-KW"/>
</dbReference>
<feature type="non-terminal residue" evidence="10">
    <location>
        <position position="1"/>
    </location>
</feature>
<comment type="subcellular location">
    <subcellularLocation>
        <location evidence="1">Cell membrane</location>
        <topology evidence="1">Peripheral membrane protein</topology>
    </subcellularLocation>
</comment>
<dbReference type="PROSITE" id="PS00211">
    <property type="entry name" value="ABC_TRANSPORTER_1"/>
    <property type="match status" value="1"/>
</dbReference>
<keyword evidence="7" id="KW-1278">Translocase</keyword>
<dbReference type="InterPro" id="IPR050388">
    <property type="entry name" value="ABC_Ni/Peptide_Import"/>
</dbReference>
<dbReference type="Pfam" id="PF00005">
    <property type="entry name" value="ABC_tran"/>
    <property type="match status" value="1"/>
</dbReference>
<dbReference type="EMBL" id="BART01033743">
    <property type="protein sequence ID" value="GAH10617.1"/>
    <property type="molecule type" value="Genomic_DNA"/>
</dbReference>
<comment type="caution">
    <text evidence="10">The sequence shown here is derived from an EMBL/GenBank/DDBJ whole genome shotgun (WGS) entry which is preliminary data.</text>
</comment>
<keyword evidence="6" id="KW-0067">ATP-binding</keyword>
<evidence type="ECO:0000256" key="1">
    <source>
        <dbReference type="ARBA" id="ARBA00004202"/>
    </source>
</evidence>
<organism evidence="10">
    <name type="scientific">marine sediment metagenome</name>
    <dbReference type="NCBI Taxonomy" id="412755"/>
    <lineage>
        <taxon>unclassified sequences</taxon>
        <taxon>metagenomes</taxon>
        <taxon>ecological metagenomes</taxon>
    </lineage>
</organism>
<dbReference type="PANTHER" id="PTHR43297">
    <property type="entry name" value="OLIGOPEPTIDE TRANSPORT ATP-BINDING PROTEIN APPD"/>
    <property type="match status" value="1"/>
</dbReference>
<dbReference type="InterPro" id="IPR003439">
    <property type="entry name" value="ABC_transporter-like_ATP-bd"/>
</dbReference>
<evidence type="ECO:0000256" key="5">
    <source>
        <dbReference type="ARBA" id="ARBA00022741"/>
    </source>
</evidence>
<dbReference type="SUPFAM" id="SSF52540">
    <property type="entry name" value="P-loop containing nucleoside triphosphate hydrolases"/>
    <property type="match status" value="1"/>
</dbReference>
<evidence type="ECO:0000256" key="2">
    <source>
        <dbReference type="ARBA" id="ARBA00022448"/>
    </source>
</evidence>
<feature type="domain" description="ABC transporter" evidence="9">
    <location>
        <begin position="1"/>
        <end position="223"/>
    </location>
</feature>
<evidence type="ECO:0000256" key="7">
    <source>
        <dbReference type="ARBA" id="ARBA00022967"/>
    </source>
</evidence>
<keyword evidence="5" id="KW-0547">Nucleotide-binding</keyword>
<keyword evidence="8" id="KW-0472">Membrane</keyword>
<dbReference type="GO" id="GO:0005886">
    <property type="term" value="C:plasma membrane"/>
    <property type="evidence" value="ECO:0007669"/>
    <property type="project" value="UniProtKB-SubCell"/>
</dbReference>
<evidence type="ECO:0000256" key="4">
    <source>
        <dbReference type="ARBA" id="ARBA00022519"/>
    </source>
</evidence>
<keyword evidence="3" id="KW-1003">Cell membrane</keyword>
<dbReference type="InterPro" id="IPR017871">
    <property type="entry name" value="ABC_transporter-like_CS"/>
</dbReference>
<gene>
    <name evidence="10" type="ORF">S01H4_57874</name>
</gene>
<dbReference type="PANTHER" id="PTHR43297:SF14">
    <property type="entry name" value="ATPASE AAA-TYPE CORE DOMAIN-CONTAINING PROTEIN"/>
    <property type="match status" value="1"/>
</dbReference>
<dbReference type="InterPro" id="IPR027417">
    <property type="entry name" value="P-loop_NTPase"/>
</dbReference>
<dbReference type="CDD" id="cd03257">
    <property type="entry name" value="ABC_NikE_OppD_transporters"/>
    <property type="match status" value="1"/>
</dbReference>
<evidence type="ECO:0000256" key="6">
    <source>
        <dbReference type="ARBA" id="ARBA00022840"/>
    </source>
</evidence>
<dbReference type="FunFam" id="3.40.50.300:FF:000016">
    <property type="entry name" value="Oligopeptide ABC transporter ATP-binding component"/>
    <property type="match status" value="1"/>
</dbReference>